<dbReference type="InterPro" id="IPR001828">
    <property type="entry name" value="ANF_lig-bd_rcpt"/>
</dbReference>
<gene>
    <name evidence="6" type="primary">GluRIA</name>
    <name evidence="6" type="ORF">TNCV_4663751</name>
</gene>
<evidence type="ECO:0000313" key="6">
    <source>
        <dbReference type="EMBL" id="GFY09185.1"/>
    </source>
</evidence>
<keyword evidence="6" id="KW-0675">Receptor</keyword>
<keyword evidence="4" id="KW-0472">Membrane</keyword>
<keyword evidence="2" id="KW-0812">Transmembrane</keyword>
<protein>
    <submittedName>
        <fullName evidence="6">Glutamate receptor 1</fullName>
    </submittedName>
</protein>
<accession>A0A8X6VKD2</accession>
<dbReference type="EMBL" id="BMAU01021284">
    <property type="protein sequence ID" value="GFY09185.1"/>
    <property type="molecule type" value="Genomic_DNA"/>
</dbReference>
<dbReference type="AlphaFoldDB" id="A0A8X6VKD2"/>
<feature type="domain" description="Receptor ligand binding region" evidence="5">
    <location>
        <begin position="27"/>
        <end position="236"/>
    </location>
</feature>
<proteinExistence type="predicted"/>
<reference evidence="6" key="1">
    <citation type="submission" date="2020-08" db="EMBL/GenBank/DDBJ databases">
        <title>Multicomponent nature underlies the extraordinary mechanical properties of spider dragline silk.</title>
        <authorList>
            <person name="Kono N."/>
            <person name="Nakamura H."/>
            <person name="Mori M."/>
            <person name="Yoshida Y."/>
            <person name="Ohtoshi R."/>
            <person name="Malay A.D."/>
            <person name="Moran D.A.P."/>
            <person name="Tomita M."/>
            <person name="Numata K."/>
            <person name="Arakawa K."/>
        </authorList>
    </citation>
    <scope>NUCLEOTIDE SEQUENCE</scope>
</reference>
<name>A0A8X6VKD2_TRICX</name>
<dbReference type="Pfam" id="PF01094">
    <property type="entry name" value="ANF_receptor"/>
    <property type="match status" value="1"/>
</dbReference>
<dbReference type="InterPro" id="IPR028082">
    <property type="entry name" value="Peripla_BP_I"/>
</dbReference>
<evidence type="ECO:0000256" key="1">
    <source>
        <dbReference type="ARBA" id="ARBA00004370"/>
    </source>
</evidence>
<evidence type="ECO:0000259" key="5">
    <source>
        <dbReference type="Pfam" id="PF01094"/>
    </source>
</evidence>
<comment type="caution">
    <text evidence="6">The sequence shown here is derived from an EMBL/GenBank/DDBJ whole genome shotgun (WGS) entry which is preliminary data.</text>
</comment>
<evidence type="ECO:0000256" key="4">
    <source>
        <dbReference type="ARBA" id="ARBA00023136"/>
    </source>
</evidence>
<organism evidence="6 7">
    <name type="scientific">Trichonephila clavipes</name>
    <name type="common">Golden silk orbweaver</name>
    <name type="synonym">Nephila clavipes</name>
    <dbReference type="NCBI Taxonomy" id="2585209"/>
    <lineage>
        <taxon>Eukaryota</taxon>
        <taxon>Metazoa</taxon>
        <taxon>Ecdysozoa</taxon>
        <taxon>Arthropoda</taxon>
        <taxon>Chelicerata</taxon>
        <taxon>Arachnida</taxon>
        <taxon>Araneae</taxon>
        <taxon>Araneomorphae</taxon>
        <taxon>Entelegynae</taxon>
        <taxon>Araneoidea</taxon>
        <taxon>Nephilidae</taxon>
        <taxon>Trichonephila</taxon>
    </lineage>
</organism>
<dbReference type="Proteomes" id="UP000887159">
    <property type="component" value="Unassembled WGS sequence"/>
</dbReference>
<evidence type="ECO:0000313" key="7">
    <source>
        <dbReference type="Proteomes" id="UP000887159"/>
    </source>
</evidence>
<comment type="subcellular location">
    <subcellularLocation>
        <location evidence="1">Membrane</location>
    </subcellularLocation>
</comment>
<dbReference type="GO" id="GO:0016020">
    <property type="term" value="C:membrane"/>
    <property type="evidence" value="ECO:0007669"/>
    <property type="project" value="UniProtKB-SubCell"/>
</dbReference>
<dbReference type="Gene3D" id="3.40.50.2300">
    <property type="match status" value="1"/>
</dbReference>
<evidence type="ECO:0000256" key="2">
    <source>
        <dbReference type="ARBA" id="ARBA00022692"/>
    </source>
</evidence>
<evidence type="ECO:0000256" key="3">
    <source>
        <dbReference type="ARBA" id="ARBA00022989"/>
    </source>
</evidence>
<keyword evidence="7" id="KW-1185">Reference proteome</keyword>
<sequence length="268" mass="31274">MFDPSPFANPTHLAHADTSRDVLPRGGLLKLQQIFHLTSEKNKFEMKVVRRIINSTDASEFLRKLEEQDRRSFKYIILDCDAEVAKEVVSQHIRDTYMNRRNYHFLVTSLIIEDDWNSALLPHGAVNTTGFQMLQETRPETEVAQMYDATRVLLDAFNRLLKKKPDIFRNNFRRGEVYNNGTKGINCHQTPVMPWEHGERIARFLKKTDITGLTGNITFDEFGWRKNFTVNIVEMSMNSEMVKNYPTRLQEEYANYRKLPYGADSTSQ</sequence>
<keyword evidence="3" id="KW-1133">Transmembrane helix</keyword>
<dbReference type="SUPFAM" id="SSF53822">
    <property type="entry name" value="Periplasmic binding protein-like I"/>
    <property type="match status" value="1"/>
</dbReference>